<dbReference type="HAMAP" id="MF_00337">
    <property type="entry name" value="Exonuc_7_S"/>
    <property type="match status" value="1"/>
</dbReference>
<dbReference type="GO" id="GO:0008855">
    <property type="term" value="F:exodeoxyribonuclease VII activity"/>
    <property type="evidence" value="ECO:0007669"/>
    <property type="project" value="UniProtKB-EC"/>
</dbReference>
<evidence type="ECO:0000256" key="2">
    <source>
        <dbReference type="ARBA" id="ARBA00022490"/>
    </source>
</evidence>
<dbReference type="PANTHER" id="PTHR34137:SF1">
    <property type="entry name" value="EXODEOXYRIBONUCLEASE 7 SMALL SUBUNIT"/>
    <property type="match status" value="1"/>
</dbReference>
<dbReference type="NCBIfam" id="TIGR01280">
    <property type="entry name" value="xseB"/>
    <property type="match status" value="1"/>
</dbReference>
<keyword evidence="4 6" id="KW-0378">Hydrolase</keyword>
<dbReference type="PANTHER" id="PTHR34137">
    <property type="entry name" value="EXODEOXYRIBONUCLEASE 7 SMALL SUBUNIT"/>
    <property type="match status" value="1"/>
</dbReference>
<sequence length="83" mass="9724">MMESDKLEDLPFEEAMEKLEEVVDQLENGDIPLEESIRLFERGMRLSRLCGQKLERLESQVEKLVQENGEWVKKPFAPEEDGE</sequence>
<evidence type="ECO:0000256" key="1">
    <source>
        <dbReference type="ARBA" id="ARBA00009998"/>
    </source>
</evidence>
<evidence type="ECO:0000256" key="5">
    <source>
        <dbReference type="ARBA" id="ARBA00022839"/>
    </source>
</evidence>
<comment type="caution">
    <text evidence="8">The sequence shown here is derived from an EMBL/GenBank/DDBJ whole genome shotgun (WGS) entry which is preliminary data.</text>
</comment>
<comment type="subcellular location">
    <subcellularLocation>
        <location evidence="6">Cytoplasm</location>
    </subcellularLocation>
</comment>
<dbReference type="EMBL" id="JBHSAP010000018">
    <property type="protein sequence ID" value="MFC4078217.1"/>
    <property type="molecule type" value="Genomic_DNA"/>
</dbReference>
<dbReference type="Gene3D" id="1.10.287.1040">
    <property type="entry name" value="Exonuclease VII, small subunit"/>
    <property type="match status" value="1"/>
</dbReference>
<reference evidence="9" key="1">
    <citation type="journal article" date="2019" name="Int. J. Syst. Evol. Microbiol.">
        <title>The Global Catalogue of Microorganisms (GCM) 10K type strain sequencing project: providing services to taxonomists for standard genome sequencing and annotation.</title>
        <authorList>
            <consortium name="The Broad Institute Genomics Platform"/>
            <consortium name="The Broad Institute Genome Sequencing Center for Infectious Disease"/>
            <person name="Wu L."/>
            <person name="Ma J."/>
        </authorList>
    </citation>
    <scope>NUCLEOTIDE SEQUENCE [LARGE SCALE GENOMIC DNA]</scope>
    <source>
        <strain evidence="9">IBRC-M 10813</strain>
    </source>
</reference>
<feature type="coiled-coil region" evidence="7">
    <location>
        <begin position="47"/>
        <end position="74"/>
    </location>
</feature>
<dbReference type="InterPro" id="IPR003761">
    <property type="entry name" value="Exonuc_VII_S"/>
</dbReference>
<evidence type="ECO:0000256" key="7">
    <source>
        <dbReference type="SAM" id="Coils"/>
    </source>
</evidence>
<name>A0ABV8JJU3_9BACL</name>
<dbReference type="RefSeq" id="WP_380706039.1">
    <property type="nucleotide sequence ID" value="NZ_JBHSAP010000018.1"/>
</dbReference>
<evidence type="ECO:0000313" key="9">
    <source>
        <dbReference type="Proteomes" id="UP001595843"/>
    </source>
</evidence>
<dbReference type="Proteomes" id="UP001595843">
    <property type="component" value="Unassembled WGS sequence"/>
</dbReference>
<dbReference type="PIRSF" id="PIRSF006488">
    <property type="entry name" value="Exonuc_VII_S"/>
    <property type="match status" value="1"/>
</dbReference>
<organism evidence="8 9">
    <name type="scientific">Salinithrix halophila</name>
    <dbReference type="NCBI Taxonomy" id="1485204"/>
    <lineage>
        <taxon>Bacteria</taxon>
        <taxon>Bacillati</taxon>
        <taxon>Bacillota</taxon>
        <taxon>Bacilli</taxon>
        <taxon>Bacillales</taxon>
        <taxon>Thermoactinomycetaceae</taxon>
        <taxon>Salinithrix</taxon>
    </lineage>
</organism>
<dbReference type="SUPFAM" id="SSF116842">
    <property type="entry name" value="XseB-like"/>
    <property type="match status" value="1"/>
</dbReference>
<evidence type="ECO:0000256" key="3">
    <source>
        <dbReference type="ARBA" id="ARBA00022722"/>
    </source>
</evidence>
<comment type="subunit">
    <text evidence="6">Heterooligomer composed of large and small subunits.</text>
</comment>
<comment type="similarity">
    <text evidence="1 6">Belongs to the XseB family.</text>
</comment>
<dbReference type="NCBIfam" id="NF002139">
    <property type="entry name" value="PRK00977.1-3"/>
    <property type="match status" value="1"/>
</dbReference>
<keyword evidence="5 6" id="KW-0269">Exonuclease</keyword>
<keyword evidence="9" id="KW-1185">Reference proteome</keyword>
<accession>A0ABV8JJU3</accession>
<comment type="function">
    <text evidence="6">Bidirectionally degrades single-stranded DNA into large acid-insoluble oligonucleotides, which are then degraded further into small acid-soluble oligonucleotides.</text>
</comment>
<keyword evidence="7" id="KW-0175">Coiled coil</keyword>
<evidence type="ECO:0000313" key="8">
    <source>
        <dbReference type="EMBL" id="MFC4078217.1"/>
    </source>
</evidence>
<keyword evidence="2 6" id="KW-0963">Cytoplasm</keyword>
<gene>
    <name evidence="6 8" type="primary">xseB</name>
    <name evidence="8" type="ORF">ACFOUO_15565</name>
</gene>
<proteinExistence type="inferred from homology"/>
<dbReference type="Pfam" id="PF02609">
    <property type="entry name" value="Exonuc_VII_S"/>
    <property type="match status" value="1"/>
</dbReference>
<evidence type="ECO:0000256" key="6">
    <source>
        <dbReference type="HAMAP-Rule" id="MF_00337"/>
    </source>
</evidence>
<dbReference type="EC" id="3.1.11.6" evidence="6"/>
<evidence type="ECO:0000256" key="4">
    <source>
        <dbReference type="ARBA" id="ARBA00022801"/>
    </source>
</evidence>
<dbReference type="InterPro" id="IPR037004">
    <property type="entry name" value="Exonuc_VII_ssu_sf"/>
</dbReference>
<keyword evidence="3 6" id="KW-0540">Nuclease</keyword>
<dbReference type="NCBIfam" id="NF002140">
    <property type="entry name" value="PRK00977.1-4"/>
    <property type="match status" value="1"/>
</dbReference>
<comment type="catalytic activity">
    <reaction evidence="6">
        <text>Exonucleolytic cleavage in either 5'- to 3'- or 3'- to 5'-direction to yield nucleoside 5'-phosphates.</text>
        <dbReference type="EC" id="3.1.11.6"/>
    </reaction>
</comment>
<protein>
    <recommendedName>
        <fullName evidence="6">Exodeoxyribonuclease 7 small subunit</fullName>
        <ecNumber evidence="6">3.1.11.6</ecNumber>
    </recommendedName>
    <alternativeName>
        <fullName evidence="6">Exodeoxyribonuclease VII small subunit</fullName>
        <shortName evidence="6">Exonuclease VII small subunit</shortName>
    </alternativeName>
</protein>